<name>A0A5B0SBE4_PUCGR</name>
<evidence type="ECO:0000313" key="1">
    <source>
        <dbReference type="EMBL" id="KAA1135137.1"/>
    </source>
</evidence>
<dbReference type="AlphaFoldDB" id="A0A5B0SBE4"/>
<proteinExistence type="predicted"/>
<protein>
    <submittedName>
        <fullName evidence="1">Uncharacterized protein</fullName>
    </submittedName>
</protein>
<dbReference type="Proteomes" id="UP000325313">
    <property type="component" value="Unassembled WGS sequence"/>
</dbReference>
<sequence length="75" mass="8373">MALVSDSTQFLLHRIDLANDGLPSYYPNHPKPIFSKTQGLSMAVKTLQTHGMKQIILSVYIDRLPSQCLKGMLSL</sequence>
<reference evidence="1 2" key="1">
    <citation type="submission" date="2019-05" db="EMBL/GenBank/DDBJ databases">
        <title>Emergence of the Ug99 lineage of the wheat stem rust pathogen through somatic hybridization.</title>
        <authorList>
            <person name="Li F."/>
            <person name="Upadhyaya N.M."/>
            <person name="Sperschneider J."/>
            <person name="Matny O."/>
            <person name="Nguyen-Phuc H."/>
            <person name="Mago R."/>
            <person name="Raley C."/>
            <person name="Miller M.E."/>
            <person name="Silverstein K.A.T."/>
            <person name="Henningsen E."/>
            <person name="Hirsch C.D."/>
            <person name="Visser B."/>
            <person name="Pretorius Z.A."/>
            <person name="Steffenson B.J."/>
            <person name="Schwessinger B."/>
            <person name="Dodds P.N."/>
            <person name="Figueroa M."/>
        </authorList>
    </citation>
    <scope>NUCLEOTIDE SEQUENCE [LARGE SCALE GENOMIC DNA]</scope>
    <source>
        <strain evidence="1 2">Ug99</strain>
    </source>
</reference>
<dbReference type="EMBL" id="VDEP01000041">
    <property type="protein sequence ID" value="KAA1135137.1"/>
    <property type="molecule type" value="Genomic_DNA"/>
</dbReference>
<feature type="non-terminal residue" evidence="1">
    <location>
        <position position="75"/>
    </location>
</feature>
<gene>
    <name evidence="1" type="ORF">PGTUg99_019796</name>
</gene>
<organism evidence="1 2">
    <name type="scientific">Puccinia graminis f. sp. tritici</name>
    <dbReference type="NCBI Taxonomy" id="56615"/>
    <lineage>
        <taxon>Eukaryota</taxon>
        <taxon>Fungi</taxon>
        <taxon>Dikarya</taxon>
        <taxon>Basidiomycota</taxon>
        <taxon>Pucciniomycotina</taxon>
        <taxon>Pucciniomycetes</taxon>
        <taxon>Pucciniales</taxon>
        <taxon>Pucciniaceae</taxon>
        <taxon>Puccinia</taxon>
    </lineage>
</organism>
<comment type="caution">
    <text evidence="1">The sequence shown here is derived from an EMBL/GenBank/DDBJ whole genome shotgun (WGS) entry which is preliminary data.</text>
</comment>
<evidence type="ECO:0000313" key="2">
    <source>
        <dbReference type="Proteomes" id="UP000325313"/>
    </source>
</evidence>
<accession>A0A5B0SBE4</accession>